<dbReference type="Gene3D" id="3.30.810.10">
    <property type="entry name" value="2-Layer Sandwich"/>
    <property type="match status" value="1"/>
</dbReference>
<keyword evidence="1" id="KW-0067">ATP-binding</keyword>
<dbReference type="GeneTree" id="ENSGT00940000156639"/>
<evidence type="ECO:0000313" key="4">
    <source>
        <dbReference type="Ensembl" id="ENSCATP00000013173.1"/>
    </source>
</evidence>
<feature type="domain" description="PIPK" evidence="3">
    <location>
        <begin position="1"/>
        <end position="134"/>
    </location>
</feature>
<evidence type="ECO:0000259" key="3">
    <source>
        <dbReference type="PROSITE" id="PS51455"/>
    </source>
</evidence>
<dbReference type="GO" id="GO:0005524">
    <property type="term" value="F:ATP binding"/>
    <property type="evidence" value="ECO:0007669"/>
    <property type="project" value="UniProtKB-UniRule"/>
</dbReference>
<dbReference type="GO" id="GO:0005886">
    <property type="term" value="C:plasma membrane"/>
    <property type="evidence" value="ECO:0007669"/>
    <property type="project" value="TreeGrafter"/>
</dbReference>
<feature type="region of interest" description="Disordered" evidence="2">
    <location>
        <begin position="1"/>
        <end position="21"/>
    </location>
</feature>
<dbReference type="PROSITE" id="PS51455">
    <property type="entry name" value="PIPK"/>
    <property type="match status" value="1"/>
</dbReference>
<dbReference type="GO" id="GO:0016308">
    <property type="term" value="F:1-phosphatidylinositol-4-phosphate 5-kinase activity"/>
    <property type="evidence" value="ECO:0007669"/>
    <property type="project" value="TreeGrafter"/>
</dbReference>
<dbReference type="PANTHER" id="PTHR23086">
    <property type="entry name" value="PHOSPHATIDYLINOSITOL-4-PHOSPHATE 5-KINASE"/>
    <property type="match status" value="1"/>
</dbReference>
<proteinExistence type="predicted"/>
<keyword evidence="5" id="KW-1185">Reference proteome</keyword>
<keyword evidence="1" id="KW-0547">Nucleotide-binding</keyword>
<protein>
    <submittedName>
        <fullName evidence="4">Phosphatidylinositol-4-phosphate 5-kinase type 1 beta</fullName>
    </submittedName>
</protein>
<evidence type="ECO:0000256" key="2">
    <source>
        <dbReference type="SAM" id="MobiDB-lite"/>
    </source>
</evidence>
<dbReference type="PANTHER" id="PTHR23086:SF34">
    <property type="entry name" value="PHOSPHATIDYLINOSITOL 4-PHOSPHATE 5-KINASE TYPE-1 BETA"/>
    <property type="match status" value="1"/>
</dbReference>
<sequence>MSSAAENGEAAPGKQNEEKTYKKTASSAIKGAIQLGIGYTVGNLTSKPERDVLMQDFYVVESVFLPRMGGIPAKSHRGEKLLLFMGIIDILQSYRLMKKLEHSWKALVYDGDTVSVHRPSFYADRFLKFMNSRVFKKIQALKASPSKKRCNSIAALKATSQEIVSSVSQEWKDEKRDLLTEGQSFSSLDEEALGSRHRPDLVPSTPSLFEAASLATTISSSSLYVNEHYPHDRPTLYSNSKGLPSSSTFTLEEGTIYLTTEPNTLEVQDDNASVLDVYLVSNVLVSSPPLLVCKWIQAMAYTRTSSIKPGMLGF</sequence>
<dbReference type="SUPFAM" id="SSF56104">
    <property type="entry name" value="SAICAR synthase-like"/>
    <property type="match status" value="1"/>
</dbReference>
<keyword evidence="1" id="KW-0418">Kinase</keyword>
<dbReference type="Ensembl" id="ENSCATT00000037309.1">
    <property type="protein sequence ID" value="ENSCATP00000013173.1"/>
    <property type="gene ID" value="ENSCATG00000030684.1"/>
</dbReference>
<dbReference type="AlphaFoldDB" id="A0A2K5LJT2"/>
<dbReference type="InterPro" id="IPR027483">
    <property type="entry name" value="PInositol-4-P-4/5-kinase_C_sf"/>
</dbReference>
<dbReference type="InterPro" id="IPR023610">
    <property type="entry name" value="PInositol-4/5-P-5/4-kinase"/>
</dbReference>
<gene>
    <name evidence="4" type="primary">PIP5K1B</name>
</gene>
<accession>A0A2K5LJT2</accession>
<dbReference type="Proteomes" id="UP000233060">
    <property type="component" value="Unassembled WGS sequence"/>
</dbReference>
<dbReference type="GO" id="GO:0046854">
    <property type="term" value="P:phosphatidylinositol phosphate biosynthetic process"/>
    <property type="evidence" value="ECO:0007669"/>
    <property type="project" value="TreeGrafter"/>
</dbReference>
<dbReference type="Bgee" id="ENSCATG00000030684">
    <property type="expression patterns" value="Expressed in colon and 10 other cell types or tissues"/>
</dbReference>
<organism evidence="4 5">
    <name type="scientific">Cercocebus atys</name>
    <name type="common">Sooty mangabey</name>
    <name type="synonym">Cercocebus torquatus atys</name>
    <dbReference type="NCBI Taxonomy" id="9531"/>
    <lineage>
        <taxon>Eukaryota</taxon>
        <taxon>Metazoa</taxon>
        <taxon>Chordata</taxon>
        <taxon>Craniata</taxon>
        <taxon>Vertebrata</taxon>
        <taxon>Euteleostomi</taxon>
        <taxon>Mammalia</taxon>
        <taxon>Eutheria</taxon>
        <taxon>Euarchontoglires</taxon>
        <taxon>Primates</taxon>
        <taxon>Haplorrhini</taxon>
        <taxon>Catarrhini</taxon>
        <taxon>Cercopithecidae</taxon>
        <taxon>Cercopithecinae</taxon>
        <taxon>Cercocebus</taxon>
    </lineage>
</organism>
<evidence type="ECO:0000313" key="5">
    <source>
        <dbReference type="Proteomes" id="UP000233060"/>
    </source>
</evidence>
<dbReference type="Pfam" id="PF01504">
    <property type="entry name" value="PIP5K"/>
    <property type="match status" value="1"/>
</dbReference>
<dbReference type="InterPro" id="IPR002498">
    <property type="entry name" value="PInositol-4-P-4/5-kinase_core"/>
</dbReference>
<name>A0A2K5LJT2_CERAT</name>
<evidence type="ECO:0000256" key="1">
    <source>
        <dbReference type="PROSITE-ProRule" id="PRU00781"/>
    </source>
</evidence>
<dbReference type="SMART" id="SM00330">
    <property type="entry name" value="PIPKc"/>
    <property type="match status" value="1"/>
</dbReference>
<reference evidence="4" key="2">
    <citation type="submission" date="2025-09" db="UniProtKB">
        <authorList>
            <consortium name="Ensembl"/>
        </authorList>
    </citation>
    <scope>IDENTIFICATION</scope>
</reference>
<reference evidence="4" key="1">
    <citation type="submission" date="2025-08" db="UniProtKB">
        <authorList>
            <consortium name="Ensembl"/>
        </authorList>
    </citation>
    <scope>IDENTIFICATION</scope>
</reference>
<keyword evidence="1" id="KW-0808">Transferase</keyword>